<proteinExistence type="predicted"/>
<dbReference type="RefSeq" id="WP_051586708.1">
    <property type="nucleotide sequence ID" value="NZ_JFYZ01000002.1"/>
</dbReference>
<feature type="transmembrane region" description="Helical" evidence="1">
    <location>
        <begin position="240"/>
        <end position="262"/>
    </location>
</feature>
<dbReference type="GO" id="GO:0004497">
    <property type="term" value="F:monooxygenase activity"/>
    <property type="evidence" value="ECO:0007669"/>
    <property type="project" value="UniProtKB-KW"/>
</dbReference>
<keyword evidence="1" id="KW-0812">Transmembrane</keyword>
<dbReference type="Proteomes" id="UP000024329">
    <property type="component" value="Unassembled WGS sequence"/>
</dbReference>
<feature type="transmembrane region" description="Helical" evidence="1">
    <location>
        <begin position="40"/>
        <end position="58"/>
    </location>
</feature>
<dbReference type="PATRIC" id="fig|158500.4.peg.981"/>
<gene>
    <name evidence="2" type="ORF">BV97_00957</name>
</gene>
<feature type="transmembrane region" description="Helical" evidence="1">
    <location>
        <begin position="12"/>
        <end position="34"/>
    </location>
</feature>
<evidence type="ECO:0000313" key="2">
    <source>
        <dbReference type="EMBL" id="EZP83769.1"/>
    </source>
</evidence>
<dbReference type="PANTHER" id="PTHR38457">
    <property type="entry name" value="REGULATOR ABRB-RELATED"/>
    <property type="match status" value="1"/>
</dbReference>
<keyword evidence="1" id="KW-1133">Transmembrane helix</keyword>
<dbReference type="STRING" id="158500.BES08_08140"/>
<dbReference type="eggNOG" id="COG3180">
    <property type="taxonomic scope" value="Bacteria"/>
</dbReference>
<feature type="transmembrane region" description="Helical" evidence="1">
    <location>
        <begin position="217"/>
        <end position="234"/>
    </location>
</feature>
<feature type="transmembrane region" description="Helical" evidence="1">
    <location>
        <begin position="274"/>
        <end position="296"/>
    </location>
</feature>
<dbReference type="GO" id="GO:0010468">
    <property type="term" value="P:regulation of gene expression"/>
    <property type="evidence" value="ECO:0007669"/>
    <property type="project" value="InterPro"/>
</dbReference>
<dbReference type="PIRSF" id="PIRSF038991">
    <property type="entry name" value="Protein_AbrB"/>
    <property type="match status" value="1"/>
</dbReference>
<feature type="transmembrane region" description="Helical" evidence="1">
    <location>
        <begin position="191"/>
        <end position="210"/>
    </location>
</feature>
<keyword evidence="2" id="KW-0503">Monooxygenase</keyword>
<comment type="caution">
    <text evidence="2">The sequence shown here is derived from an EMBL/GenBank/DDBJ whole genome shotgun (WGS) entry which is preliminary data.</text>
</comment>
<accession>A0A031K3J0</accession>
<keyword evidence="2" id="KW-0560">Oxidoreductase</keyword>
<feature type="transmembrane region" description="Helical" evidence="1">
    <location>
        <begin position="70"/>
        <end position="87"/>
    </location>
</feature>
<evidence type="ECO:0000313" key="3">
    <source>
        <dbReference type="Proteomes" id="UP000024329"/>
    </source>
</evidence>
<dbReference type="EMBL" id="JFYZ01000002">
    <property type="protein sequence ID" value="EZP83769.1"/>
    <property type="molecule type" value="Genomic_DNA"/>
</dbReference>
<reference evidence="2 3" key="1">
    <citation type="submission" date="2014-03" db="EMBL/GenBank/DDBJ databases">
        <title>Whole genome sequence of Novosphingobium resinovorum KF1.</title>
        <authorList>
            <person name="Gan H.M."/>
            <person name="Gan H.Y."/>
            <person name="Chew T.H."/>
            <person name="Savka M.A."/>
        </authorList>
    </citation>
    <scope>NUCLEOTIDE SEQUENCE [LARGE SCALE GENOMIC DNA]</scope>
    <source>
        <strain evidence="2 3">KF1</strain>
    </source>
</reference>
<dbReference type="InterPro" id="IPR017516">
    <property type="entry name" value="AbrB_dup"/>
</dbReference>
<dbReference type="AlphaFoldDB" id="A0A031K3J0"/>
<feature type="transmembrane region" description="Helical" evidence="1">
    <location>
        <begin position="93"/>
        <end position="115"/>
    </location>
</feature>
<keyword evidence="1" id="KW-0472">Membrane</keyword>
<dbReference type="Pfam" id="PF05145">
    <property type="entry name" value="AbrB"/>
    <property type="match status" value="1"/>
</dbReference>
<dbReference type="PANTHER" id="PTHR38457:SF1">
    <property type="entry name" value="REGULATOR ABRB-RELATED"/>
    <property type="match status" value="1"/>
</dbReference>
<sequence length="357" mass="37135">MTVRGIIGDAGTLGVILRFIAALAVGACGGAFFWSIHAPLPWVLGSMTACAAGSIARLPIAANSATRRPMSAVLGVVLGSAFHPGIAAQAAQWIVPIALLPLFLTSAAIACVFYFRMIAKFDPPTAYFAGMPGGIAEMVVLGSERGADERTIGLIHGARIFLVVFILPFLIRLFEAETGHAPLPPQVSGVADWTLLPWALGCMIVGSVIGRALKLPAWHLMGPLFVSAAIHLTGLSDFHIPAWAIAAAQVGLGATIGCRFVGLDLPTLLRTLMLAAGSTAILLVITFVWAFGIGWATGLDPALLTLAYSPGGVAEMSMVALSLALEASFVVVHHLVRVVLVIIGAPAAFKFMGTRDA</sequence>
<protein>
    <submittedName>
        <fullName evidence="2">Monooxygenase</fullName>
    </submittedName>
</protein>
<feature type="transmembrane region" description="Helical" evidence="1">
    <location>
        <begin position="152"/>
        <end position="171"/>
    </location>
</feature>
<name>A0A031K3J0_9SPHN</name>
<feature type="transmembrane region" description="Helical" evidence="1">
    <location>
        <begin position="316"/>
        <end position="349"/>
    </location>
</feature>
<dbReference type="InterPro" id="IPR007820">
    <property type="entry name" value="AbrB_fam"/>
</dbReference>
<evidence type="ECO:0000256" key="1">
    <source>
        <dbReference type="SAM" id="Phobius"/>
    </source>
</evidence>
<dbReference type="GO" id="GO:0016020">
    <property type="term" value="C:membrane"/>
    <property type="evidence" value="ECO:0007669"/>
    <property type="project" value="InterPro"/>
</dbReference>
<dbReference type="NCBIfam" id="TIGR03082">
    <property type="entry name" value="Gneg_AbrB_dup"/>
    <property type="match status" value="1"/>
</dbReference>
<organism evidence="2 3">
    <name type="scientific">Novosphingobium resinovorum</name>
    <dbReference type="NCBI Taxonomy" id="158500"/>
    <lineage>
        <taxon>Bacteria</taxon>
        <taxon>Pseudomonadati</taxon>
        <taxon>Pseudomonadota</taxon>
        <taxon>Alphaproteobacteria</taxon>
        <taxon>Sphingomonadales</taxon>
        <taxon>Sphingomonadaceae</taxon>
        <taxon>Novosphingobium</taxon>
    </lineage>
</organism>